<dbReference type="GO" id="GO:0016832">
    <property type="term" value="F:aldehyde-lyase activity"/>
    <property type="evidence" value="ECO:0007669"/>
    <property type="project" value="TreeGrafter"/>
</dbReference>
<dbReference type="InterPro" id="IPR015813">
    <property type="entry name" value="Pyrv/PenolPyrv_kinase-like_dom"/>
</dbReference>
<dbReference type="InterPro" id="IPR050251">
    <property type="entry name" value="HpcH-HpaI_aldolase"/>
</dbReference>
<proteinExistence type="inferred from homology"/>
<dbReference type="PANTHER" id="PTHR30502:SF0">
    <property type="entry name" value="PHOSPHOENOLPYRUVATE CARBOXYLASE FAMILY PROTEIN"/>
    <property type="match status" value="1"/>
</dbReference>
<organism evidence="5 6">
    <name type="scientific">Dethiosulfatarculus sandiegensis</name>
    <dbReference type="NCBI Taxonomy" id="1429043"/>
    <lineage>
        <taxon>Bacteria</taxon>
        <taxon>Pseudomonadati</taxon>
        <taxon>Thermodesulfobacteriota</taxon>
        <taxon>Desulfarculia</taxon>
        <taxon>Desulfarculales</taxon>
        <taxon>Desulfarculaceae</taxon>
        <taxon>Dethiosulfatarculus</taxon>
    </lineage>
</organism>
<dbReference type="InterPro" id="IPR005000">
    <property type="entry name" value="Aldolase/citrate-lyase_domain"/>
</dbReference>
<evidence type="ECO:0000313" key="6">
    <source>
        <dbReference type="Proteomes" id="UP000032233"/>
    </source>
</evidence>
<protein>
    <submittedName>
        <fullName evidence="5">2-dehydro-3-deoxyglucarate aldolase</fullName>
    </submittedName>
</protein>
<name>A0A0D2J7Q8_9BACT</name>
<comment type="caution">
    <text evidence="5">The sequence shown here is derived from an EMBL/GenBank/DDBJ whole genome shotgun (WGS) entry which is preliminary data.</text>
</comment>
<dbReference type="FunCoup" id="A0A0D2J7Q8">
    <property type="interactions" value="284"/>
</dbReference>
<sequence length="253" mass="27298">MYQLRKRLLNGEPAIGTFVCESRNPAIAYILAQAGFDFFILDNEHGTYSPETMSDFLAVARGAGIEVVVRAQEVRKDAILHPLDAGASGLLLPMVNNRDQAQDAVRHAKYPPMGERGVVLKKMHTAFGQVNPGEYLIEANEKTLVAVQAETGEAADNAADIAAVKGVDCIFVGPGDLSTNLGIPLQMEHPKQLETVDKVFKACADNNKAAGMWVVSPESARQWIDKGARMIAYSTDSMILSDGASKAIAKIKK</sequence>
<dbReference type="Gene3D" id="3.20.20.60">
    <property type="entry name" value="Phosphoenolpyruvate-binding domains"/>
    <property type="match status" value="1"/>
</dbReference>
<keyword evidence="6" id="KW-1185">Reference proteome</keyword>
<gene>
    <name evidence="5" type="ORF">X474_09695</name>
</gene>
<dbReference type="PATRIC" id="fig|1429043.3.peg.2054"/>
<dbReference type="SUPFAM" id="SSF51621">
    <property type="entry name" value="Phosphoenolpyruvate/pyruvate domain"/>
    <property type="match status" value="1"/>
</dbReference>
<keyword evidence="3" id="KW-0456">Lyase</keyword>
<dbReference type="STRING" id="1429043.X474_09695"/>
<evidence type="ECO:0000259" key="4">
    <source>
        <dbReference type="Pfam" id="PF03328"/>
    </source>
</evidence>
<dbReference type="PANTHER" id="PTHR30502">
    <property type="entry name" value="2-KETO-3-DEOXY-L-RHAMNONATE ALDOLASE"/>
    <property type="match status" value="1"/>
</dbReference>
<dbReference type="GO" id="GO:0005737">
    <property type="term" value="C:cytoplasm"/>
    <property type="evidence" value="ECO:0007669"/>
    <property type="project" value="TreeGrafter"/>
</dbReference>
<dbReference type="GO" id="GO:0046872">
    <property type="term" value="F:metal ion binding"/>
    <property type="evidence" value="ECO:0007669"/>
    <property type="project" value="UniProtKB-KW"/>
</dbReference>
<reference evidence="5 6" key="1">
    <citation type="submission" date="2013-11" db="EMBL/GenBank/DDBJ databases">
        <title>Metagenomic analysis of a methanogenic consortium involved in long chain n-alkane degradation.</title>
        <authorList>
            <person name="Davidova I.A."/>
            <person name="Callaghan A.V."/>
            <person name="Wawrik B."/>
            <person name="Pruitt S."/>
            <person name="Marks C."/>
            <person name="Duncan K.E."/>
            <person name="Suflita J.M."/>
        </authorList>
    </citation>
    <scope>NUCLEOTIDE SEQUENCE [LARGE SCALE GENOMIC DNA]</scope>
    <source>
        <strain evidence="5 6">SPR</strain>
    </source>
</reference>
<evidence type="ECO:0000256" key="2">
    <source>
        <dbReference type="ARBA" id="ARBA00022723"/>
    </source>
</evidence>
<dbReference type="Pfam" id="PF03328">
    <property type="entry name" value="HpcH_HpaI"/>
    <property type="match status" value="1"/>
</dbReference>
<accession>A0A0D2J7Q8</accession>
<dbReference type="InterPro" id="IPR040442">
    <property type="entry name" value="Pyrv_kinase-like_dom_sf"/>
</dbReference>
<dbReference type="AlphaFoldDB" id="A0A0D2J7Q8"/>
<evidence type="ECO:0000256" key="3">
    <source>
        <dbReference type="ARBA" id="ARBA00023239"/>
    </source>
</evidence>
<feature type="domain" description="HpcH/HpaI aldolase/citrate lyase" evidence="4">
    <location>
        <begin position="21"/>
        <end position="240"/>
    </location>
</feature>
<comment type="similarity">
    <text evidence="1">Belongs to the HpcH/HpaI aldolase family.</text>
</comment>
<evidence type="ECO:0000313" key="5">
    <source>
        <dbReference type="EMBL" id="KIX14244.1"/>
    </source>
</evidence>
<evidence type="ECO:0000256" key="1">
    <source>
        <dbReference type="ARBA" id="ARBA00005568"/>
    </source>
</evidence>
<dbReference type="EMBL" id="AZAC01000011">
    <property type="protein sequence ID" value="KIX14244.1"/>
    <property type="molecule type" value="Genomic_DNA"/>
</dbReference>
<keyword evidence="2" id="KW-0479">Metal-binding</keyword>
<dbReference type="RefSeq" id="WP_052515027.1">
    <property type="nucleotide sequence ID" value="NZ_AZAC01000011.1"/>
</dbReference>
<dbReference type="Proteomes" id="UP000032233">
    <property type="component" value="Unassembled WGS sequence"/>
</dbReference>
<dbReference type="InParanoid" id="A0A0D2J7Q8"/>